<dbReference type="STRING" id="35608.A0A2U1KNP4"/>
<sequence length="257" mass="28924">MENNIRSSQRNVRPPARYGDSFLSQNKRNGNKDKEKGDNQAKKKGGNGSSKGDKREIEEVRNMEKENSFDGDLNGDSFPVIQSQVNKSKPTDVNPNCDIDVNEQLNSDNSVSGASVKCVSQNACDKNGEISDTHENVRSNVNDMNECKPLIMDEVTTNVCKTGMGRLGFAGVLVEISAKKQFKDVIEIAYRKKDSSTRMVKYVQVEYDWKPTRCNHCCVFRHDEVNCRMIPRETDKEKPNTEINEGNDGFQKGEELS</sequence>
<dbReference type="PANTHER" id="PTHR31286:SF180">
    <property type="entry name" value="OS10G0362600 PROTEIN"/>
    <property type="match status" value="1"/>
</dbReference>
<dbReference type="PANTHER" id="PTHR31286">
    <property type="entry name" value="GLYCINE-RICH CELL WALL STRUCTURAL PROTEIN 1.8-LIKE"/>
    <property type="match status" value="1"/>
</dbReference>
<organism evidence="2 3">
    <name type="scientific">Artemisia annua</name>
    <name type="common">Sweet wormwood</name>
    <dbReference type="NCBI Taxonomy" id="35608"/>
    <lineage>
        <taxon>Eukaryota</taxon>
        <taxon>Viridiplantae</taxon>
        <taxon>Streptophyta</taxon>
        <taxon>Embryophyta</taxon>
        <taxon>Tracheophyta</taxon>
        <taxon>Spermatophyta</taxon>
        <taxon>Magnoliopsida</taxon>
        <taxon>eudicotyledons</taxon>
        <taxon>Gunneridae</taxon>
        <taxon>Pentapetalae</taxon>
        <taxon>asterids</taxon>
        <taxon>campanulids</taxon>
        <taxon>Asterales</taxon>
        <taxon>Asteraceae</taxon>
        <taxon>Asteroideae</taxon>
        <taxon>Anthemideae</taxon>
        <taxon>Artemisiinae</taxon>
        <taxon>Artemisia</taxon>
    </lineage>
</organism>
<feature type="region of interest" description="Disordered" evidence="1">
    <location>
        <begin position="235"/>
        <end position="257"/>
    </location>
</feature>
<name>A0A2U1KNP4_ARTAN</name>
<keyword evidence="3" id="KW-1185">Reference proteome</keyword>
<evidence type="ECO:0000256" key="1">
    <source>
        <dbReference type="SAM" id="MobiDB-lite"/>
    </source>
</evidence>
<evidence type="ECO:0000313" key="3">
    <source>
        <dbReference type="Proteomes" id="UP000245207"/>
    </source>
</evidence>
<protein>
    <submittedName>
        <fullName evidence="2">ATPase, F1/V1/A1 complex, alpha/beta subunit, Zinc knuckle CX2CX4HX4C</fullName>
    </submittedName>
</protein>
<feature type="compositionally biased region" description="Basic and acidic residues" evidence="1">
    <location>
        <begin position="30"/>
        <end position="41"/>
    </location>
</feature>
<dbReference type="AlphaFoldDB" id="A0A2U1KNP4"/>
<reference evidence="2 3" key="1">
    <citation type="journal article" date="2018" name="Mol. Plant">
        <title>The genome of Artemisia annua provides insight into the evolution of Asteraceae family and artemisinin biosynthesis.</title>
        <authorList>
            <person name="Shen Q."/>
            <person name="Zhang L."/>
            <person name="Liao Z."/>
            <person name="Wang S."/>
            <person name="Yan T."/>
            <person name="Shi P."/>
            <person name="Liu M."/>
            <person name="Fu X."/>
            <person name="Pan Q."/>
            <person name="Wang Y."/>
            <person name="Lv Z."/>
            <person name="Lu X."/>
            <person name="Zhang F."/>
            <person name="Jiang W."/>
            <person name="Ma Y."/>
            <person name="Chen M."/>
            <person name="Hao X."/>
            <person name="Li L."/>
            <person name="Tang Y."/>
            <person name="Lv G."/>
            <person name="Zhou Y."/>
            <person name="Sun X."/>
            <person name="Brodelius P.E."/>
            <person name="Rose J.K.C."/>
            <person name="Tang K."/>
        </authorList>
    </citation>
    <scope>NUCLEOTIDE SEQUENCE [LARGE SCALE GENOMIC DNA]</scope>
    <source>
        <strain evidence="3">cv. Huhao1</strain>
        <tissue evidence="2">Leaf</tissue>
    </source>
</reference>
<dbReference type="EMBL" id="PKPP01015744">
    <property type="protein sequence ID" value="PWA38338.1"/>
    <property type="molecule type" value="Genomic_DNA"/>
</dbReference>
<accession>A0A2U1KNP4</accession>
<dbReference type="Proteomes" id="UP000245207">
    <property type="component" value="Unassembled WGS sequence"/>
</dbReference>
<evidence type="ECO:0000313" key="2">
    <source>
        <dbReference type="EMBL" id="PWA38338.1"/>
    </source>
</evidence>
<gene>
    <name evidence="2" type="ORF">CTI12_AA582260</name>
</gene>
<dbReference type="InterPro" id="IPR040256">
    <property type="entry name" value="At4g02000-like"/>
</dbReference>
<feature type="region of interest" description="Disordered" evidence="1">
    <location>
        <begin position="1"/>
        <end position="56"/>
    </location>
</feature>
<proteinExistence type="predicted"/>
<comment type="caution">
    <text evidence="2">The sequence shown here is derived from an EMBL/GenBank/DDBJ whole genome shotgun (WGS) entry which is preliminary data.</text>
</comment>
<dbReference type="OrthoDB" id="1751950at2759"/>
<feature type="compositionally biased region" description="Polar residues" evidence="1">
    <location>
        <begin position="1"/>
        <end position="11"/>
    </location>
</feature>